<evidence type="ECO:0000256" key="13">
    <source>
        <dbReference type="ARBA" id="ARBA00030948"/>
    </source>
</evidence>
<evidence type="ECO:0000256" key="7">
    <source>
        <dbReference type="ARBA" id="ARBA00022692"/>
    </source>
</evidence>
<dbReference type="EMBL" id="JALNMH010000008">
    <property type="protein sequence ID" value="MCK7594219.1"/>
    <property type="molecule type" value="Genomic_DNA"/>
</dbReference>
<keyword evidence="10" id="KW-0443">Lipid metabolism</keyword>
<evidence type="ECO:0000313" key="16">
    <source>
        <dbReference type="EMBL" id="MCK7594219.1"/>
    </source>
</evidence>
<evidence type="ECO:0000256" key="5">
    <source>
        <dbReference type="ARBA" id="ARBA00022475"/>
    </source>
</evidence>
<reference evidence="16" key="1">
    <citation type="submission" date="2022-04" db="EMBL/GenBank/DDBJ databases">
        <title>Lysobacter sp. CAU 1642 isolated from sea sand.</title>
        <authorList>
            <person name="Kim W."/>
        </authorList>
    </citation>
    <scope>NUCLEOTIDE SEQUENCE</scope>
    <source>
        <strain evidence="16">CAU 1642</strain>
    </source>
</reference>
<accession>A0ABT0GI44</accession>
<dbReference type="InterPro" id="IPR004961">
    <property type="entry name" value="Lipase_chaperone"/>
</dbReference>
<proteinExistence type="inferred from homology"/>
<evidence type="ECO:0000256" key="3">
    <source>
        <dbReference type="ARBA" id="ARBA00010358"/>
    </source>
</evidence>
<evidence type="ECO:0000256" key="2">
    <source>
        <dbReference type="ARBA" id="ARBA00004383"/>
    </source>
</evidence>
<gene>
    <name evidence="16" type="ORF">M0G41_11115</name>
</gene>
<evidence type="ECO:0000256" key="1">
    <source>
        <dbReference type="ARBA" id="ARBA00003280"/>
    </source>
</evidence>
<evidence type="ECO:0000256" key="14">
    <source>
        <dbReference type="ARBA" id="ARBA00031542"/>
    </source>
</evidence>
<evidence type="ECO:0000256" key="12">
    <source>
        <dbReference type="ARBA" id="ARBA00023186"/>
    </source>
</evidence>
<keyword evidence="11" id="KW-0472">Membrane</keyword>
<dbReference type="SUPFAM" id="SSF158855">
    <property type="entry name" value="Lipase chaperone-like"/>
    <property type="match status" value="1"/>
</dbReference>
<keyword evidence="8" id="KW-0442">Lipid degradation</keyword>
<comment type="subcellular location">
    <subcellularLocation>
        <location evidence="2">Cell inner membrane</location>
        <topology evidence="2">Single-pass membrane protein</topology>
        <orientation evidence="2">Periplasmic side</orientation>
    </subcellularLocation>
</comment>
<keyword evidence="6" id="KW-0997">Cell inner membrane</keyword>
<protein>
    <recommendedName>
        <fullName evidence="4">Lipase chaperone</fullName>
    </recommendedName>
    <alternativeName>
        <fullName evidence="15">Lipase foldase</fullName>
    </alternativeName>
    <alternativeName>
        <fullName evidence="13">Lipase helper protein</fullName>
    </alternativeName>
    <alternativeName>
        <fullName evidence="14">Lipase modulator</fullName>
    </alternativeName>
</protein>
<comment type="caution">
    <text evidence="16">The sequence shown here is derived from an EMBL/GenBank/DDBJ whole genome shotgun (WGS) entry which is preliminary data.</text>
</comment>
<organism evidence="16 17">
    <name type="scientific">Pseudomarimonas salicorniae</name>
    <dbReference type="NCBI Taxonomy" id="2933270"/>
    <lineage>
        <taxon>Bacteria</taxon>
        <taxon>Pseudomonadati</taxon>
        <taxon>Pseudomonadota</taxon>
        <taxon>Gammaproteobacteria</taxon>
        <taxon>Lysobacterales</taxon>
        <taxon>Lysobacteraceae</taxon>
        <taxon>Pseudomarimonas</taxon>
    </lineage>
</organism>
<evidence type="ECO:0000256" key="8">
    <source>
        <dbReference type="ARBA" id="ARBA00022963"/>
    </source>
</evidence>
<keyword evidence="9" id="KW-1133">Transmembrane helix</keyword>
<evidence type="ECO:0000256" key="15">
    <source>
        <dbReference type="ARBA" id="ARBA00033028"/>
    </source>
</evidence>
<dbReference type="RefSeq" id="WP_248209263.1">
    <property type="nucleotide sequence ID" value="NZ_JALNMH010000008.1"/>
</dbReference>
<sequence>MPSHRPRIEALLERLADSSMRGSDLDGEIRLDAIGRVRLDAGLRRVFDHALTLLGEFTLTEIRALLAHWVSERHGVAVSEDVLALFERYLALKHAEGQLGDIADPAERLAQLSALRRAHFGADAEALFGSEEAYLAHTLERLALLRDPGLDESARLEALAALEAGRDPGERRAQSLAETPTLLSEHESQLQALQADATQRFAERSALWGEAAAERLAALDAAEAEWARRLDDYRSERARLMADPTLDETTRRQALEAMLASRFSEAERRRVVALSGLPGSG</sequence>
<comment type="similarity">
    <text evidence="3">Belongs to the lipase chaperone family.</text>
</comment>
<keyword evidence="7" id="KW-0812">Transmembrane</keyword>
<keyword evidence="17" id="KW-1185">Reference proteome</keyword>
<evidence type="ECO:0000256" key="10">
    <source>
        <dbReference type="ARBA" id="ARBA00023098"/>
    </source>
</evidence>
<keyword evidence="5" id="KW-1003">Cell membrane</keyword>
<dbReference type="Proteomes" id="UP001431449">
    <property type="component" value="Unassembled WGS sequence"/>
</dbReference>
<comment type="function">
    <text evidence="1">May be involved in the folding of the extracellular lipase during its passage through the periplasm.</text>
</comment>
<evidence type="ECO:0000256" key="6">
    <source>
        <dbReference type="ARBA" id="ARBA00022519"/>
    </source>
</evidence>
<evidence type="ECO:0000256" key="11">
    <source>
        <dbReference type="ARBA" id="ARBA00023136"/>
    </source>
</evidence>
<dbReference type="Pfam" id="PF03280">
    <property type="entry name" value="Lipase_chap"/>
    <property type="match status" value="1"/>
</dbReference>
<evidence type="ECO:0000256" key="4">
    <source>
        <dbReference type="ARBA" id="ARBA00019692"/>
    </source>
</evidence>
<name>A0ABT0GI44_9GAMM</name>
<evidence type="ECO:0000313" key="17">
    <source>
        <dbReference type="Proteomes" id="UP001431449"/>
    </source>
</evidence>
<keyword evidence="12" id="KW-0143">Chaperone</keyword>
<evidence type="ECO:0000256" key="9">
    <source>
        <dbReference type="ARBA" id="ARBA00022989"/>
    </source>
</evidence>